<name>A0A521DN48_9FLAO</name>
<accession>A0A521DN48</accession>
<sequence length="36" mass="4289">MGVTLNSYFFKFHIVVNDHINYRRRKTSCKTIAEKA</sequence>
<dbReference type="AlphaFoldDB" id="A0A521DN48"/>
<protein>
    <submittedName>
        <fullName evidence="1">Uncharacterized protein</fullName>
    </submittedName>
</protein>
<proteinExistence type="predicted"/>
<gene>
    <name evidence="1" type="ORF">SAMN06265220_103197</name>
</gene>
<evidence type="ECO:0000313" key="2">
    <source>
        <dbReference type="Proteomes" id="UP000319267"/>
    </source>
</evidence>
<keyword evidence="2" id="KW-1185">Reference proteome</keyword>
<evidence type="ECO:0000313" key="1">
    <source>
        <dbReference type="EMBL" id="SMO73032.1"/>
    </source>
</evidence>
<reference evidence="1 2" key="1">
    <citation type="submission" date="2017-05" db="EMBL/GenBank/DDBJ databases">
        <authorList>
            <person name="Varghese N."/>
            <person name="Submissions S."/>
        </authorList>
    </citation>
    <scope>NUCLEOTIDE SEQUENCE [LARGE SCALE GENOMIC DNA]</scope>
    <source>
        <strain evidence="1 2">DSM 29982</strain>
    </source>
</reference>
<organism evidence="1 2">
    <name type="scientific">Flavobacterium nitrogenifigens</name>
    <dbReference type="NCBI Taxonomy" id="1617283"/>
    <lineage>
        <taxon>Bacteria</taxon>
        <taxon>Pseudomonadati</taxon>
        <taxon>Bacteroidota</taxon>
        <taxon>Flavobacteriia</taxon>
        <taxon>Flavobacteriales</taxon>
        <taxon>Flavobacteriaceae</taxon>
        <taxon>Flavobacterium</taxon>
    </lineage>
</organism>
<dbReference type="EMBL" id="FXTQ01000003">
    <property type="protein sequence ID" value="SMO73032.1"/>
    <property type="molecule type" value="Genomic_DNA"/>
</dbReference>
<dbReference type="Proteomes" id="UP000319267">
    <property type="component" value="Unassembled WGS sequence"/>
</dbReference>